<feature type="non-terminal residue" evidence="2">
    <location>
        <position position="1"/>
    </location>
</feature>
<feature type="region of interest" description="Disordered" evidence="1">
    <location>
        <begin position="41"/>
        <end position="84"/>
    </location>
</feature>
<feature type="compositionally biased region" description="Low complexity" evidence="1">
    <location>
        <begin position="41"/>
        <end position="63"/>
    </location>
</feature>
<protein>
    <submittedName>
        <fullName evidence="2">Uncharacterized protein</fullName>
    </submittedName>
</protein>
<proteinExistence type="predicted"/>
<dbReference type="EMBL" id="KV750096">
    <property type="protein sequence ID" value="OCL06295.1"/>
    <property type="molecule type" value="Genomic_DNA"/>
</dbReference>
<keyword evidence="3" id="KW-1185">Reference proteome</keyword>
<evidence type="ECO:0000313" key="2">
    <source>
        <dbReference type="EMBL" id="OCL06295.1"/>
    </source>
</evidence>
<evidence type="ECO:0000313" key="3">
    <source>
        <dbReference type="Proteomes" id="UP000250140"/>
    </source>
</evidence>
<evidence type="ECO:0000256" key="1">
    <source>
        <dbReference type="SAM" id="MobiDB-lite"/>
    </source>
</evidence>
<dbReference type="AlphaFoldDB" id="A0A8E2EWQ8"/>
<feature type="compositionally biased region" description="Low complexity" evidence="1">
    <location>
        <begin position="74"/>
        <end position="84"/>
    </location>
</feature>
<name>A0A8E2EWQ8_9PEZI</name>
<organism evidence="2 3">
    <name type="scientific">Glonium stellatum</name>
    <dbReference type="NCBI Taxonomy" id="574774"/>
    <lineage>
        <taxon>Eukaryota</taxon>
        <taxon>Fungi</taxon>
        <taxon>Dikarya</taxon>
        <taxon>Ascomycota</taxon>
        <taxon>Pezizomycotina</taxon>
        <taxon>Dothideomycetes</taxon>
        <taxon>Pleosporomycetidae</taxon>
        <taxon>Gloniales</taxon>
        <taxon>Gloniaceae</taxon>
        <taxon>Glonium</taxon>
    </lineage>
</organism>
<dbReference type="Proteomes" id="UP000250140">
    <property type="component" value="Unassembled WGS sequence"/>
</dbReference>
<sequence length="134" mass="13954">SSTTSNFHFTGEISNGRQPISNIAGTFLKRMLLFSVTSVSSAPSAPSVSSAPSAPSAPSVSPALNIPHLQRLPSSGSSSKMGHCSSNFSALADRSPQLHLPHLLACAAIAFVIRGIACRLQPNQISRMLVGNRS</sequence>
<accession>A0A8E2EWQ8</accession>
<gene>
    <name evidence="2" type="ORF">AOQ84DRAFT_355540</name>
</gene>
<reference evidence="2 3" key="1">
    <citation type="journal article" date="2016" name="Nat. Commun.">
        <title>Ectomycorrhizal ecology is imprinted in the genome of the dominant symbiotic fungus Cenococcum geophilum.</title>
        <authorList>
            <consortium name="DOE Joint Genome Institute"/>
            <person name="Peter M."/>
            <person name="Kohler A."/>
            <person name="Ohm R.A."/>
            <person name="Kuo A."/>
            <person name="Krutzmann J."/>
            <person name="Morin E."/>
            <person name="Arend M."/>
            <person name="Barry K.W."/>
            <person name="Binder M."/>
            <person name="Choi C."/>
            <person name="Clum A."/>
            <person name="Copeland A."/>
            <person name="Grisel N."/>
            <person name="Haridas S."/>
            <person name="Kipfer T."/>
            <person name="LaButti K."/>
            <person name="Lindquist E."/>
            <person name="Lipzen A."/>
            <person name="Maire R."/>
            <person name="Meier B."/>
            <person name="Mihaltcheva S."/>
            <person name="Molinier V."/>
            <person name="Murat C."/>
            <person name="Poggeler S."/>
            <person name="Quandt C.A."/>
            <person name="Sperisen C."/>
            <person name="Tritt A."/>
            <person name="Tisserant E."/>
            <person name="Crous P.W."/>
            <person name="Henrissat B."/>
            <person name="Nehls U."/>
            <person name="Egli S."/>
            <person name="Spatafora J.W."/>
            <person name="Grigoriev I.V."/>
            <person name="Martin F.M."/>
        </authorList>
    </citation>
    <scope>NUCLEOTIDE SEQUENCE [LARGE SCALE GENOMIC DNA]</scope>
    <source>
        <strain evidence="2 3">CBS 207.34</strain>
    </source>
</reference>